<comment type="caution">
    <text evidence="2">The sequence shown here is derived from an EMBL/GenBank/DDBJ whole genome shotgun (WGS) entry which is preliminary data.</text>
</comment>
<evidence type="ECO:0000313" key="2">
    <source>
        <dbReference type="EMBL" id="KAJ3509555.1"/>
    </source>
</evidence>
<name>A0A9W8K7Q6_9AGAR</name>
<dbReference type="Proteomes" id="UP001148786">
    <property type="component" value="Unassembled WGS sequence"/>
</dbReference>
<accession>A0A9W8K7Q6</accession>
<sequence length="260" mass="27738">MLGSPIALSTPLHPPPSSANRVMASPVVGEFKGWFSNLFGWKNSSANGGILYSSDDIHRTHLHVARILEGLGIVLANHPSEAHPTSEQTQSEVLFCRVDQPTVDPASGISLKNVRFRVEFRAGYSASPDPQPSAHPVGGSGEDPSYLLTAPPQTPNYAMTPTSAGPGVTGSSRPRGSMLLGRSVSHGTPLPSPMPTMAKWDFPPGCLCAVALVHEKGSMSTFRAVWRRLKDEYGDSSTAYPCFSPAIPGTPYTESQRMVV</sequence>
<evidence type="ECO:0000313" key="3">
    <source>
        <dbReference type="Proteomes" id="UP001148786"/>
    </source>
</evidence>
<gene>
    <name evidence="2" type="ORF">NLJ89_g5160</name>
</gene>
<keyword evidence="3" id="KW-1185">Reference proteome</keyword>
<feature type="region of interest" description="Disordered" evidence="1">
    <location>
        <begin position="125"/>
        <end position="184"/>
    </location>
</feature>
<dbReference type="EMBL" id="JANKHO010000468">
    <property type="protein sequence ID" value="KAJ3509555.1"/>
    <property type="molecule type" value="Genomic_DNA"/>
</dbReference>
<proteinExistence type="predicted"/>
<evidence type="ECO:0000256" key="1">
    <source>
        <dbReference type="SAM" id="MobiDB-lite"/>
    </source>
</evidence>
<reference evidence="2" key="1">
    <citation type="submission" date="2022-07" db="EMBL/GenBank/DDBJ databases">
        <title>Genome Sequence of Agrocybe chaxingu.</title>
        <authorList>
            <person name="Buettner E."/>
        </authorList>
    </citation>
    <scope>NUCLEOTIDE SEQUENCE</scope>
    <source>
        <strain evidence="2">MP-N11</strain>
    </source>
</reference>
<protein>
    <submittedName>
        <fullName evidence="2">Uncharacterized protein</fullName>
    </submittedName>
</protein>
<organism evidence="2 3">
    <name type="scientific">Agrocybe chaxingu</name>
    <dbReference type="NCBI Taxonomy" id="84603"/>
    <lineage>
        <taxon>Eukaryota</taxon>
        <taxon>Fungi</taxon>
        <taxon>Dikarya</taxon>
        <taxon>Basidiomycota</taxon>
        <taxon>Agaricomycotina</taxon>
        <taxon>Agaricomycetes</taxon>
        <taxon>Agaricomycetidae</taxon>
        <taxon>Agaricales</taxon>
        <taxon>Agaricineae</taxon>
        <taxon>Strophariaceae</taxon>
        <taxon>Agrocybe</taxon>
    </lineage>
</organism>
<feature type="compositionally biased region" description="Polar residues" evidence="1">
    <location>
        <begin position="155"/>
        <end position="174"/>
    </location>
</feature>
<dbReference type="AlphaFoldDB" id="A0A9W8K7Q6"/>
<dbReference type="OrthoDB" id="3048809at2759"/>